<evidence type="ECO:0000256" key="8">
    <source>
        <dbReference type="ARBA" id="ARBA00023170"/>
    </source>
</evidence>
<evidence type="ECO:0000256" key="1">
    <source>
        <dbReference type="ARBA" id="ARBA00004141"/>
    </source>
</evidence>
<evidence type="ECO:0000256" key="2">
    <source>
        <dbReference type="ARBA" id="ARBA00011085"/>
    </source>
</evidence>
<name>A0A4Y7Q3Q9_9AGAM</name>
<keyword evidence="5 10" id="KW-1133">Transmembrane helix</keyword>
<comment type="similarity">
    <text evidence="2">Belongs to the G-protein coupled receptor 4 family.</text>
</comment>
<feature type="transmembrane region" description="Helical" evidence="10">
    <location>
        <begin position="38"/>
        <end position="58"/>
    </location>
</feature>
<keyword evidence="6" id="KW-0297">G-protein coupled receptor</keyword>
<dbReference type="EMBL" id="ML170181">
    <property type="protein sequence ID" value="TDL21430.1"/>
    <property type="molecule type" value="Genomic_DNA"/>
</dbReference>
<dbReference type="OrthoDB" id="2874149at2759"/>
<evidence type="ECO:0000256" key="9">
    <source>
        <dbReference type="ARBA" id="ARBA00023224"/>
    </source>
</evidence>
<protein>
    <submittedName>
        <fullName evidence="11">Fungal pheromone STE3G-protein-coupled receptor</fullName>
    </submittedName>
</protein>
<comment type="subcellular location">
    <subcellularLocation>
        <location evidence="1">Membrane</location>
        <topology evidence="1">Multi-pass membrane protein</topology>
    </subcellularLocation>
</comment>
<proteinExistence type="inferred from homology"/>
<dbReference type="Proteomes" id="UP000294933">
    <property type="component" value="Unassembled WGS sequence"/>
</dbReference>
<evidence type="ECO:0000313" key="11">
    <source>
        <dbReference type="EMBL" id="TDL21430.1"/>
    </source>
</evidence>
<keyword evidence="8 11" id="KW-0675">Receptor</keyword>
<sequence length="177" mass="20147">MLSKDPSYPVFTLLVFISFWVTLLPLTWLTYCQRNATILVYIFWLALSCLNHFINSVIWHDSLLNIAPVWCDISSRLYVGASLGIPVSIMCMVHRIYLILTHKWIRVNTRKAMYEDLGLGIGLPILQMIVQCSVAEARFAIYEGLGCFNTTSRQWPAYFVVQSWQTAIAIASSIYGG</sequence>
<evidence type="ECO:0000256" key="7">
    <source>
        <dbReference type="ARBA" id="ARBA00023136"/>
    </source>
</evidence>
<evidence type="ECO:0000256" key="10">
    <source>
        <dbReference type="SAM" id="Phobius"/>
    </source>
</evidence>
<dbReference type="PANTHER" id="PTHR28097:SF1">
    <property type="entry name" value="PHEROMONE A FACTOR RECEPTOR"/>
    <property type="match status" value="1"/>
</dbReference>
<evidence type="ECO:0000256" key="3">
    <source>
        <dbReference type="ARBA" id="ARBA00022507"/>
    </source>
</evidence>
<keyword evidence="4 10" id="KW-0812">Transmembrane</keyword>
<dbReference type="PRINTS" id="PR00899">
    <property type="entry name" value="GPCRSTE3"/>
</dbReference>
<keyword evidence="7 10" id="KW-0472">Membrane</keyword>
<dbReference type="AlphaFoldDB" id="A0A4Y7Q3Q9"/>
<feature type="transmembrane region" description="Helical" evidence="10">
    <location>
        <begin position="6"/>
        <end position="26"/>
    </location>
</feature>
<dbReference type="GO" id="GO:0004932">
    <property type="term" value="F:mating-type factor pheromone receptor activity"/>
    <property type="evidence" value="ECO:0007669"/>
    <property type="project" value="InterPro"/>
</dbReference>
<dbReference type="GO" id="GO:0000750">
    <property type="term" value="P:pheromone-dependent signal transduction involved in conjugation with cellular fusion"/>
    <property type="evidence" value="ECO:0007669"/>
    <property type="project" value="TreeGrafter"/>
</dbReference>
<dbReference type="InterPro" id="IPR001499">
    <property type="entry name" value="GPCR_STE3"/>
</dbReference>
<dbReference type="VEuPathDB" id="FungiDB:BD410DRAFT_305480"/>
<dbReference type="PANTHER" id="PTHR28097">
    <property type="entry name" value="PHEROMONE A FACTOR RECEPTOR"/>
    <property type="match status" value="1"/>
</dbReference>
<keyword evidence="12" id="KW-1185">Reference proteome</keyword>
<evidence type="ECO:0000313" key="12">
    <source>
        <dbReference type="Proteomes" id="UP000294933"/>
    </source>
</evidence>
<evidence type="ECO:0000256" key="4">
    <source>
        <dbReference type="ARBA" id="ARBA00022692"/>
    </source>
</evidence>
<dbReference type="GO" id="GO:0005886">
    <property type="term" value="C:plasma membrane"/>
    <property type="evidence" value="ECO:0007669"/>
    <property type="project" value="TreeGrafter"/>
</dbReference>
<reference evidence="11 12" key="1">
    <citation type="submission" date="2018-06" db="EMBL/GenBank/DDBJ databases">
        <title>A transcriptomic atlas of mushroom development highlights an independent origin of complex multicellularity.</title>
        <authorList>
            <consortium name="DOE Joint Genome Institute"/>
            <person name="Krizsan K."/>
            <person name="Almasi E."/>
            <person name="Merenyi Z."/>
            <person name="Sahu N."/>
            <person name="Viragh M."/>
            <person name="Koszo T."/>
            <person name="Mondo S."/>
            <person name="Kiss B."/>
            <person name="Balint B."/>
            <person name="Kues U."/>
            <person name="Barry K."/>
            <person name="Hegedus J.C."/>
            <person name="Henrissat B."/>
            <person name="Johnson J."/>
            <person name="Lipzen A."/>
            <person name="Ohm R."/>
            <person name="Nagy I."/>
            <person name="Pangilinan J."/>
            <person name="Yan J."/>
            <person name="Xiong Y."/>
            <person name="Grigoriev I.V."/>
            <person name="Hibbett D.S."/>
            <person name="Nagy L.G."/>
        </authorList>
    </citation>
    <scope>NUCLEOTIDE SEQUENCE [LARGE SCALE GENOMIC DNA]</scope>
    <source>
        <strain evidence="11 12">SZMC22713</strain>
    </source>
</reference>
<accession>A0A4Y7Q3Q9</accession>
<keyword evidence="3" id="KW-0589">Pheromone response</keyword>
<gene>
    <name evidence="11" type="ORF">BD410DRAFT_305480</name>
</gene>
<keyword evidence="9" id="KW-0807">Transducer</keyword>
<evidence type="ECO:0000256" key="6">
    <source>
        <dbReference type="ARBA" id="ARBA00023040"/>
    </source>
</evidence>
<evidence type="ECO:0000256" key="5">
    <source>
        <dbReference type="ARBA" id="ARBA00022989"/>
    </source>
</evidence>
<dbReference type="Pfam" id="PF02076">
    <property type="entry name" value="STE3"/>
    <property type="match status" value="1"/>
</dbReference>
<organism evidence="11 12">
    <name type="scientific">Rickenella mellea</name>
    <dbReference type="NCBI Taxonomy" id="50990"/>
    <lineage>
        <taxon>Eukaryota</taxon>
        <taxon>Fungi</taxon>
        <taxon>Dikarya</taxon>
        <taxon>Basidiomycota</taxon>
        <taxon>Agaricomycotina</taxon>
        <taxon>Agaricomycetes</taxon>
        <taxon>Hymenochaetales</taxon>
        <taxon>Rickenellaceae</taxon>
        <taxon>Rickenella</taxon>
    </lineage>
</organism>
<feature type="transmembrane region" description="Helical" evidence="10">
    <location>
        <begin position="78"/>
        <end position="100"/>
    </location>
</feature>